<evidence type="ECO:0000256" key="7">
    <source>
        <dbReference type="ARBA" id="ARBA00023326"/>
    </source>
</evidence>
<sequence>MKLSGKKMYIVVFMLIGALLASGWSSAAPQGNNGITVQTASSMQAYVEDMQPGWNLGNSFDSVGLGGTSNPSAENETAWGNPIVTKQQIEQIANQGFKSIRIPVTWEHKLGAGPSYTITPAYLNRIQEVVDWALDEDLYVMLNIHHDSWRWVNNMGYQRTQVLERFNAIWEQLADRFKNHSSKLMFESVNEPQFSSPGIAGEQEMLNTLNESFYDIVRTSGGNNATRPLVLPTMHTSSEQHHLDALYTSIIGLNDPNLIATIHYYGFWPFSVNIAGFTKFDATTRNDIVSSFDRIYNTFTARGIPVVIGEFGLLGFDQHTGTIQQGEKLKFFEYMIHYAQLKGLTHMLWDNGQHFNRTTYQWKDQQLFDMMEASWSGRSATAATDQVFVKQGQPVTDKSIALELNEPGNALLNLSIGGVNLTAGTDYTFSSGTLTLKAGLLSSLTSSAALGSKTAIKASFSKGADWTFNVMLYNTPTLSAAWGSTGSFAIPASFNGDQLATMEANYSYGGNAGPQNWTSFKEFARTFEPVYASNQILLKQEFFNEVHDGTVILKFHFWSGEVLQYTLNKSGSSVSGTP</sequence>
<comment type="caution">
    <text evidence="13">The sequence shown here is derived from an EMBL/GenBank/DDBJ whole genome shotgun (WGS) entry which is preliminary data.</text>
</comment>
<feature type="signal peptide" evidence="9">
    <location>
        <begin position="1"/>
        <end position="27"/>
    </location>
</feature>
<dbReference type="InterPro" id="IPR016282">
    <property type="entry name" value="Glyco_hydro_5_endoGlcnase_B"/>
</dbReference>
<evidence type="ECO:0000256" key="9">
    <source>
        <dbReference type="SAM" id="SignalP"/>
    </source>
</evidence>
<comment type="similarity">
    <text evidence="1 8">Belongs to the glycosyl hydrolase 5 (cellulase A) family.</text>
</comment>
<dbReference type="STRING" id="1844972.A7K91_22795"/>
<dbReference type="Pfam" id="PF18448">
    <property type="entry name" value="CBM46"/>
    <property type="match status" value="1"/>
</dbReference>
<proteinExistence type="inferred from homology"/>
<dbReference type="SUPFAM" id="SSF51445">
    <property type="entry name" value="(Trans)glycosidases"/>
    <property type="match status" value="1"/>
</dbReference>
<evidence type="ECO:0000256" key="4">
    <source>
        <dbReference type="ARBA" id="ARBA00023001"/>
    </source>
</evidence>
<feature type="domain" description="Endoglucanase B carbohydrate binding" evidence="12">
    <location>
        <begin position="475"/>
        <end position="577"/>
    </location>
</feature>
<dbReference type="Pfam" id="PF03442">
    <property type="entry name" value="CBM_X2"/>
    <property type="match status" value="1"/>
</dbReference>
<feature type="domain" description="Carbohydrate binding X2" evidence="11">
    <location>
        <begin position="384"/>
        <end position="470"/>
    </location>
</feature>
<dbReference type="Gene3D" id="3.20.20.80">
    <property type="entry name" value="Glycosidases"/>
    <property type="match status" value="1"/>
</dbReference>
<dbReference type="InterPro" id="IPR014756">
    <property type="entry name" value="Ig_E-set"/>
</dbReference>
<keyword evidence="2 9" id="KW-0732">Signal</keyword>
<keyword evidence="14" id="KW-1185">Reference proteome</keyword>
<keyword evidence="4" id="KW-0136">Cellulose degradation</keyword>
<dbReference type="PANTHER" id="PTHR31297:SF41">
    <property type="entry name" value="ENDOGLUCANASE, PUTATIVE (AFU_ORTHOLOGUE AFUA_5G01830)-RELATED"/>
    <property type="match status" value="1"/>
</dbReference>
<dbReference type="GO" id="GO:0008422">
    <property type="term" value="F:beta-glucosidase activity"/>
    <property type="evidence" value="ECO:0007669"/>
    <property type="project" value="TreeGrafter"/>
</dbReference>
<dbReference type="GO" id="GO:0005576">
    <property type="term" value="C:extracellular region"/>
    <property type="evidence" value="ECO:0007669"/>
    <property type="project" value="TreeGrafter"/>
</dbReference>
<dbReference type="EMBL" id="LYPA01000048">
    <property type="protein sequence ID" value="OBR66270.1"/>
    <property type="molecule type" value="Genomic_DNA"/>
</dbReference>
<keyword evidence="7" id="KW-0624">Polysaccharide degradation</keyword>
<dbReference type="Proteomes" id="UP000092024">
    <property type="component" value="Unassembled WGS sequence"/>
</dbReference>
<keyword evidence="3 8" id="KW-0378">Hydrolase</keyword>
<dbReference type="Gene3D" id="2.60.40.10">
    <property type="entry name" value="Immunoglobulins"/>
    <property type="match status" value="1"/>
</dbReference>
<dbReference type="PIRSF" id="PIRSF001043">
    <property type="entry name" value="Endoglucanase_B"/>
    <property type="match status" value="1"/>
</dbReference>
<feature type="chain" id="PRO_5008340491" evidence="9">
    <location>
        <begin position="28"/>
        <end position="578"/>
    </location>
</feature>
<evidence type="ECO:0000313" key="13">
    <source>
        <dbReference type="EMBL" id="OBR66270.1"/>
    </source>
</evidence>
<evidence type="ECO:0000259" key="10">
    <source>
        <dbReference type="Pfam" id="PF00150"/>
    </source>
</evidence>
<dbReference type="InterPro" id="IPR050386">
    <property type="entry name" value="Glycosyl_hydrolase_5"/>
</dbReference>
<dbReference type="InterPro" id="IPR005102">
    <property type="entry name" value="Carbo-bd_X2"/>
</dbReference>
<dbReference type="InterPro" id="IPR013783">
    <property type="entry name" value="Ig-like_fold"/>
</dbReference>
<reference evidence="13 14" key="1">
    <citation type="submission" date="2016-05" db="EMBL/GenBank/DDBJ databases">
        <title>Paenibacillus oryzae. sp. nov., isolated from the rice root.</title>
        <authorList>
            <person name="Zhang J."/>
            <person name="Zhang X."/>
        </authorList>
    </citation>
    <scope>NUCLEOTIDE SEQUENCE [LARGE SCALE GENOMIC DNA]</scope>
    <source>
        <strain evidence="13 14">1DrF-4</strain>
    </source>
</reference>
<dbReference type="Pfam" id="PF00150">
    <property type="entry name" value="Cellulase"/>
    <property type="match status" value="1"/>
</dbReference>
<evidence type="ECO:0000256" key="6">
    <source>
        <dbReference type="ARBA" id="ARBA00023295"/>
    </source>
</evidence>
<dbReference type="PANTHER" id="PTHR31297">
    <property type="entry name" value="GLUCAN ENDO-1,6-BETA-GLUCOSIDASE B"/>
    <property type="match status" value="1"/>
</dbReference>
<accession>A0A1A5YLL0</accession>
<keyword evidence="5" id="KW-0119">Carbohydrate metabolism</keyword>
<dbReference type="InterPro" id="IPR017853">
    <property type="entry name" value="GH"/>
</dbReference>
<evidence type="ECO:0000259" key="11">
    <source>
        <dbReference type="Pfam" id="PF03442"/>
    </source>
</evidence>
<protein>
    <submittedName>
        <fullName evidence="13">Cellulase</fullName>
    </submittedName>
</protein>
<dbReference type="GO" id="GO:0030245">
    <property type="term" value="P:cellulose catabolic process"/>
    <property type="evidence" value="ECO:0007669"/>
    <property type="project" value="UniProtKB-KW"/>
</dbReference>
<evidence type="ECO:0000256" key="2">
    <source>
        <dbReference type="ARBA" id="ARBA00022729"/>
    </source>
</evidence>
<dbReference type="InterPro" id="IPR040946">
    <property type="entry name" value="CBM46"/>
</dbReference>
<evidence type="ECO:0000259" key="12">
    <source>
        <dbReference type="Pfam" id="PF18448"/>
    </source>
</evidence>
<evidence type="ECO:0000256" key="1">
    <source>
        <dbReference type="ARBA" id="ARBA00005641"/>
    </source>
</evidence>
<keyword evidence="6 8" id="KW-0326">Glycosidase</keyword>
<dbReference type="RefSeq" id="WP_068682232.1">
    <property type="nucleotide sequence ID" value="NZ_LYPA01000048.1"/>
</dbReference>
<evidence type="ECO:0000256" key="5">
    <source>
        <dbReference type="ARBA" id="ARBA00023277"/>
    </source>
</evidence>
<dbReference type="GO" id="GO:0009986">
    <property type="term" value="C:cell surface"/>
    <property type="evidence" value="ECO:0007669"/>
    <property type="project" value="TreeGrafter"/>
</dbReference>
<dbReference type="OrthoDB" id="9800955at2"/>
<evidence type="ECO:0000256" key="8">
    <source>
        <dbReference type="RuleBase" id="RU361153"/>
    </source>
</evidence>
<gene>
    <name evidence="13" type="ORF">A7K91_22795</name>
</gene>
<feature type="domain" description="Glycoside hydrolase family 5" evidence="10">
    <location>
        <begin position="73"/>
        <end position="354"/>
    </location>
</feature>
<dbReference type="SUPFAM" id="SSF81296">
    <property type="entry name" value="E set domains"/>
    <property type="match status" value="1"/>
</dbReference>
<name>A0A1A5YLL0_9BACL</name>
<dbReference type="AlphaFoldDB" id="A0A1A5YLL0"/>
<organism evidence="13 14">
    <name type="scientific">Paenibacillus oryzae</name>
    <dbReference type="NCBI Taxonomy" id="1844972"/>
    <lineage>
        <taxon>Bacteria</taxon>
        <taxon>Bacillati</taxon>
        <taxon>Bacillota</taxon>
        <taxon>Bacilli</taxon>
        <taxon>Bacillales</taxon>
        <taxon>Paenibacillaceae</taxon>
        <taxon>Paenibacillus</taxon>
    </lineage>
</organism>
<evidence type="ECO:0000313" key="14">
    <source>
        <dbReference type="Proteomes" id="UP000092024"/>
    </source>
</evidence>
<evidence type="ECO:0000256" key="3">
    <source>
        <dbReference type="ARBA" id="ARBA00022801"/>
    </source>
</evidence>
<dbReference type="InterPro" id="IPR001547">
    <property type="entry name" value="Glyco_hydro_5"/>
</dbReference>